<dbReference type="RefSeq" id="WP_353064717.1">
    <property type="nucleotide sequence ID" value="NZ_CP132942.1"/>
</dbReference>
<gene>
    <name evidence="1" type="primary">pglZ</name>
    <name evidence="1" type="ORF">RBB77_03005</name>
</gene>
<protein>
    <submittedName>
        <fullName evidence="1">BREX-1 system phosphatase PglZ type A</fullName>
    </submittedName>
</protein>
<accession>A0AAU7ZSF5</accession>
<evidence type="ECO:0000313" key="1">
    <source>
        <dbReference type="EMBL" id="XCB33874.1"/>
    </source>
</evidence>
<dbReference type="InterPro" id="IPR017850">
    <property type="entry name" value="Alkaline_phosphatase_core_sf"/>
</dbReference>
<dbReference type="EMBL" id="CP132942">
    <property type="protein sequence ID" value="XCB33874.1"/>
    <property type="molecule type" value="Genomic_DNA"/>
</dbReference>
<dbReference type="NCBIfam" id="TIGR02687">
    <property type="entry name" value="BREX-1 system phosphatase PglZ type A"/>
    <property type="match status" value="1"/>
</dbReference>
<organism evidence="1">
    <name type="scientific">Tunturiibacter psychrotolerans</name>
    <dbReference type="NCBI Taxonomy" id="3069686"/>
    <lineage>
        <taxon>Bacteria</taxon>
        <taxon>Pseudomonadati</taxon>
        <taxon>Acidobacteriota</taxon>
        <taxon>Terriglobia</taxon>
        <taxon>Terriglobales</taxon>
        <taxon>Acidobacteriaceae</taxon>
        <taxon>Tunturiibacter</taxon>
    </lineage>
</organism>
<reference evidence="1" key="1">
    <citation type="submission" date="2023-08" db="EMBL/GenBank/DDBJ databases">
        <authorList>
            <person name="Messyasz A."/>
            <person name="Mannisto M.K."/>
            <person name="Kerkhof L.J."/>
            <person name="Haggblom M."/>
        </authorList>
    </citation>
    <scope>NUCLEOTIDE SEQUENCE</scope>
    <source>
        <strain evidence="1">X5P6</strain>
    </source>
</reference>
<name>A0AAU7ZSF5_9BACT</name>
<proteinExistence type="predicted"/>
<dbReference type="KEGG" id="tpsc:RBB77_03005"/>
<dbReference type="InterPro" id="IPR014060">
    <property type="entry name" value="PglZ"/>
</dbReference>
<dbReference type="AlphaFoldDB" id="A0AAU7ZSF5"/>
<dbReference type="SUPFAM" id="SSF53649">
    <property type="entry name" value="Alkaline phosphatase-like"/>
    <property type="match status" value="1"/>
</dbReference>
<reference evidence="1" key="2">
    <citation type="journal article" date="2024" name="Environ. Microbiol.">
        <title>Genome analysis and description of Tunturibacter gen. nov. expands the diversity of Terriglobia in tundra soils.</title>
        <authorList>
            <person name="Messyasz A."/>
            <person name="Mannisto M.K."/>
            <person name="Kerkhof L.J."/>
            <person name="Haggblom M.M."/>
        </authorList>
    </citation>
    <scope>NUCLEOTIDE SEQUENCE</scope>
    <source>
        <strain evidence="1">X5P6</strain>
    </source>
</reference>
<sequence length="833" mass="93871">MKQIHDSLERVFDRHRIVFWYDPNGDWPEVFQTFAGDAVTKLEVRNNEFGTKVRIVKDPNPGAKFLVYVPSPRPDDGDNWLLDLLLQGYEYKADKASLALQEVGLPQSFLELAQEHARFFLSEKRIAALKELLHTNDEEREVRLKMMAVLAGSNVAADVDALLMHFLTSGGTAGLFDPVGQTLGASNLVVPFWREVSRSFSYAGATPSLRDFVVTLFRGANPLDRQVTLHPHSRVFLQHWKDSQAHGGSYRAWSGLMEKDLQVEETLNGLQDTATVADSDTFELFERYTLHRLCKAFEAGRPGMDLIEDIRRRRSSFWYAEHKPGYLALEYAVELRELLAGVELMVDSIEAGVSRYTTSWWKLDRAYRLCVFNLRQYGQTNLMAGISTWVERSYLNNFLLPLSDRWSDQVGRLSKWECGDLPAQRQFFEQYVRPFLIRGQKVFVIVSDALRYEAAADFAARLQLENRWTTEVSALWGSLPSYTQLGMASLLPGSRWGISPETGNATVDEKSAAGTTNRSEILKTACSGKAVAVQAEAFLEMNSKTDGRALMRDHEAIYIFHNVIDNIGDDPRTEAKTFDSVEQAFNELEQIIKKVANINGSNMILTADHGFLFQQDDLHEGDMTALPQAEIWTYKNRRFAIGRGIQPGPSVKILEAAALGLAGDWAAAFPLSLCRMPLQGSGKRYVHGGISLQEVVVPVVKIHKARSNDTVKVEVEFTRVPAKITTGQVSLGLFQDQPAVDKVLPRTLRIGLYSKDDTILSEIKTHTFDSQSDEARNRESAFLLTLSRSADAFNGQDVFLRLEETVLGTNQVVRYRSHKLKLQKPFASDFDEF</sequence>
<dbReference type="Pfam" id="PF08665">
    <property type="entry name" value="PglZ"/>
    <property type="match status" value="1"/>
</dbReference>